<dbReference type="RefSeq" id="WP_191070842.1">
    <property type="nucleotide sequence ID" value="NZ_CP060506.1"/>
</dbReference>
<dbReference type="EMBL" id="JACRUO010000001">
    <property type="protein sequence ID" value="MBD3688734.1"/>
    <property type="molecule type" value="Genomic_DNA"/>
</dbReference>
<evidence type="ECO:0000313" key="3">
    <source>
        <dbReference type="EMBL" id="MBD3688734.1"/>
    </source>
</evidence>
<dbReference type="Gene3D" id="3.40.640.10">
    <property type="entry name" value="Type I PLP-dependent aspartate aminotransferase-like (Major domain)"/>
    <property type="match status" value="1"/>
</dbReference>
<dbReference type="GO" id="GO:0030170">
    <property type="term" value="F:pyridoxal phosphate binding"/>
    <property type="evidence" value="ECO:0007669"/>
    <property type="project" value="TreeGrafter"/>
</dbReference>
<dbReference type="PANTHER" id="PTHR30244">
    <property type="entry name" value="TRANSAMINASE"/>
    <property type="match status" value="1"/>
</dbReference>
<evidence type="ECO:0000256" key="1">
    <source>
        <dbReference type="ARBA" id="ARBA00001933"/>
    </source>
</evidence>
<dbReference type="InterPro" id="IPR015424">
    <property type="entry name" value="PyrdxlP-dep_Trfase"/>
</dbReference>
<gene>
    <name evidence="3" type="ORF">H8R10_00550</name>
</gene>
<dbReference type="Pfam" id="PF01041">
    <property type="entry name" value="DegT_DnrJ_EryC1"/>
    <property type="match status" value="1"/>
</dbReference>
<dbReference type="InterPro" id="IPR015421">
    <property type="entry name" value="PyrdxlP-dep_Trfase_major"/>
</dbReference>
<dbReference type="AlphaFoldDB" id="A0A8I0KVA8"/>
<keyword evidence="2" id="KW-0663">Pyridoxal phosphate</keyword>
<reference evidence="3 4" key="1">
    <citation type="submission" date="2020-08" db="EMBL/GenBank/DDBJ databases">
        <title>Winkia gen. nov., sp. nov., isolated from faeces of the Anser albifrons in China.</title>
        <authorList>
            <person name="Liu Q."/>
        </authorList>
    </citation>
    <scope>NUCLEOTIDE SEQUENCE [LARGE SCALE GENOMIC DNA]</scope>
    <source>
        <strain evidence="3 4">C62</strain>
    </source>
</reference>
<dbReference type="GO" id="GO:0008483">
    <property type="term" value="F:transaminase activity"/>
    <property type="evidence" value="ECO:0007669"/>
    <property type="project" value="UniProtKB-KW"/>
</dbReference>
<proteinExistence type="inferred from homology"/>
<evidence type="ECO:0000313" key="4">
    <source>
        <dbReference type="Proteomes" id="UP000627538"/>
    </source>
</evidence>
<dbReference type="Proteomes" id="UP000627538">
    <property type="component" value="Unassembled WGS sequence"/>
</dbReference>
<evidence type="ECO:0000256" key="2">
    <source>
        <dbReference type="RuleBase" id="RU004508"/>
    </source>
</evidence>
<accession>A0A8I0KVA8</accession>
<dbReference type="PANTHER" id="PTHR30244:SF34">
    <property type="entry name" value="DTDP-4-AMINO-4,6-DIDEOXYGALACTOSE TRANSAMINASE"/>
    <property type="match status" value="1"/>
</dbReference>
<organism evidence="3 4">
    <name type="scientific">Nanchangia anserum</name>
    <dbReference type="NCBI Taxonomy" id="2692125"/>
    <lineage>
        <taxon>Bacteria</taxon>
        <taxon>Bacillati</taxon>
        <taxon>Actinomycetota</taxon>
        <taxon>Actinomycetes</taxon>
        <taxon>Actinomycetales</taxon>
        <taxon>Actinomycetaceae</taxon>
        <taxon>Nanchangia</taxon>
    </lineage>
</organism>
<dbReference type="InterPro" id="IPR000653">
    <property type="entry name" value="DegT/StrS_aminotransferase"/>
</dbReference>
<protein>
    <submittedName>
        <fullName evidence="3">DegT/DnrJ/EryC1/StrS family aminotransferase</fullName>
    </submittedName>
</protein>
<keyword evidence="3" id="KW-0032">Aminotransferase</keyword>
<sequence>MTIVDELARYTHTRAADWFVLARARDGLRLVGEAVADVRGPGDVVTQAFTCVSAVTPFIATGHTPIYGDIDPDTYALDPARLPLTPRTRAVVAQHTFGMIGEETAALAERAHRAGAILIEDSAHCVARLGRRDGQPVADVSVHSFGAEKILPTSFGGALWVNPDIEDQNLRHAIIARARRLQALSGREKVAAASYRWQLRVYSRTGSWGQRLQDRASHAGLFWPPVTAGETAGESAPARAASRSMTRAVSRALVELPANLAHRRDVARRALEVLGSSVEIPALARSGQPLTRLPLAIPHESGLSGEEAFASLSAGGIRIGKWYRPSLFPGVADPRYYNLDPDLTDLPETRRLTAQVLNLMLRGSADEVCAAARAVRDLVERGR</sequence>
<keyword evidence="4" id="KW-1185">Reference proteome</keyword>
<dbReference type="GO" id="GO:0000271">
    <property type="term" value="P:polysaccharide biosynthetic process"/>
    <property type="evidence" value="ECO:0007669"/>
    <property type="project" value="TreeGrafter"/>
</dbReference>
<comment type="cofactor">
    <cofactor evidence="1">
        <name>pyridoxal 5'-phosphate</name>
        <dbReference type="ChEBI" id="CHEBI:597326"/>
    </cofactor>
</comment>
<comment type="similarity">
    <text evidence="2">Belongs to the DegT/DnrJ/EryC1 family.</text>
</comment>
<comment type="caution">
    <text evidence="3">The sequence shown here is derived from an EMBL/GenBank/DDBJ whole genome shotgun (WGS) entry which is preliminary data.</text>
</comment>
<keyword evidence="3" id="KW-0808">Transferase</keyword>
<dbReference type="SUPFAM" id="SSF53383">
    <property type="entry name" value="PLP-dependent transferases"/>
    <property type="match status" value="1"/>
</dbReference>
<name>A0A8I0KVA8_9ACTO</name>